<feature type="transmembrane region" description="Helical" evidence="7">
    <location>
        <begin position="37"/>
        <end position="54"/>
    </location>
</feature>
<dbReference type="InterPro" id="IPR002758">
    <property type="entry name" value="Cation_antiport_E"/>
</dbReference>
<evidence type="ECO:0000256" key="5">
    <source>
        <dbReference type="ARBA" id="ARBA00022989"/>
    </source>
</evidence>
<dbReference type="GO" id="GO:0005886">
    <property type="term" value="C:plasma membrane"/>
    <property type="evidence" value="ECO:0007669"/>
    <property type="project" value="UniProtKB-SubCell"/>
</dbReference>
<feature type="transmembrane region" description="Helical" evidence="7">
    <location>
        <begin position="12"/>
        <end position="31"/>
    </location>
</feature>
<comment type="similarity">
    <text evidence="2">Belongs to the CPA3 antiporters (TC 2.A.63) subunit E family.</text>
</comment>
<dbReference type="Pfam" id="PF01899">
    <property type="entry name" value="MNHE"/>
    <property type="match status" value="1"/>
</dbReference>
<proteinExistence type="inferred from homology"/>
<evidence type="ECO:0000256" key="1">
    <source>
        <dbReference type="ARBA" id="ARBA00004651"/>
    </source>
</evidence>
<keyword evidence="4 7" id="KW-0812">Transmembrane</keyword>
<gene>
    <name evidence="8" type="ORF">IDM48_01215</name>
</gene>
<dbReference type="EMBL" id="CP061538">
    <property type="protein sequence ID" value="QNV40105.1"/>
    <property type="molecule type" value="Genomic_DNA"/>
</dbReference>
<comment type="subcellular location">
    <subcellularLocation>
        <location evidence="1">Cell membrane</location>
        <topology evidence="1">Multi-pass membrane protein</topology>
    </subcellularLocation>
</comment>
<evidence type="ECO:0000256" key="3">
    <source>
        <dbReference type="ARBA" id="ARBA00022475"/>
    </source>
</evidence>
<dbReference type="PANTHER" id="PTHR34584:SF1">
    <property type="entry name" value="NA(+)_H(+) ANTIPORTER SUBUNIT E1"/>
    <property type="match status" value="1"/>
</dbReference>
<feature type="transmembrane region" description="Helical" evidence="7">
    <location>
        <begin position="66"/>
        <end position="91"/>
    </location>
</feature>
<keyword evidence="6 7" id="KW-0472">Membrane</keyword>
<evidence type="ECO:0000313" key="9">
    <source>
        <dbReference type="Proteomes" id="UP000516421"/>
    </source>
</evidence>
<keyword evidence="3" id="KW-1003">Cell membrane</keyword>
<dbReference type="AlphaFoldDB" id="A0A7H2BKA9"/>
<organism evidence="8 9">
    <name type="scientific">Rothia amarae</name>
    <dbReference type="NCBI Taxonomy" id="169480"/>
    <lineage>
        <taxon>Bacteria</taxon>
        <taxon>Bacillati</taxon>
        <taxon>Actinomycetota</taxon>
        <taxon>Actinomycetes</taxon>
        <taxon>Micrococcales</taxon>
        <taxon>Micrococcaceae</taxon>
        <taxon>Rothia</taxon>
    </lineage>
</organism>
<evidence type="ECO:0000256" key="2">
    <source>
        <dbReference type="ARBA" id="ARBA00006228"/>
    </source>
</evidence>
<dbReference type="GO" id="GO:0008324">
    <property type="term" value="F:monoatomic cation transmembrane transporter activity"/>
    <property type="evidence" value="ECO:0007669"/>
    <property type="project" value="InterPro"/>
</dbReference>
<protein>
    <submittedName>
        <fullName evidence="8">Na+/H+ antiporter subunit E</fullName>
    </submittedName>
</protein>
<dbReference type="PANTHER" id="PTHR34584">
    <property type="entry name" value="NA(+)/H(+) ANTIPORTER SUBUNIT E1"/>
    <property type="match status" value="1"/>
</dbReference>
<accession>A0A7H2BKA9</accession>
<keyword evidence="5 7" id="KW-1133">Transmembrane helix</keyword>
<evidence type="ECO:0000313" key="8">
    <source>
        <dbReference type="EMBL" id="QNV40105.1"/>
    </source>
</evidence>
<evidence type="ECO:0000256" key="4">
    <source>
        <dbReference type="ARBA" id="ARBA00022692"/>
    </source>
</evidence>
<dbReference type="NCBIfam" id="NF006521">
    <property type="entry name" value="PRK08965.1-5"/>
    <property type="match status" value="1"/>
</dbReference>
<name>A0A7H2BKA9_9MICC</name>
<sequence>MTHSNHSLLTRFLHGIPSFLWLTFVWCAAWRDFGLPSVAFGAILALLVLLVFRLPTLYLSNRFNIWYALVFLGYFTYQVARASMEVFWFALTYKAPLRNSVVAVKLRTESDLWITAISHAMSLIPGSLVVDVDRGNSILYFHVLNASGQDAAEEFRVEAHRIEAMILKAVGSKEEFAMITADESRSKTAKGSHRA</sequence>
<dbReference type="Proteomes" id="UP000516421">
    <property type="component" value="Chromosome"/>
</dbReference>
<dbReference type="RefSeq" id="WP_068172409.1">
    <property type="nucleotide sequence ID" value="NZ_BAAAHX010000003.1"/>
</dbReference>
<evidence type="ECO:0000256" key="6">
    <source>
        <dbReference type="ARBA" id="ARBA00023136"/>
    </source>
</evidence>
<dbReference type="KEGG" id="rama:IDM48_01215"/>
<keyword evidence="9" id="KW-1185">Reference proteome</keyword>
<evidence type="ECO:0000256" key="7">
    <source>
        <dbReference type="SAM" id="Phobius"/>
    </source>
</evidence>
<reference evidence="8 9" key="1">
    <citation type="submission" date="2020-09" db="EMBL/GenBank/DDBJ databases">
        <title>Investigation of environmental microbe.</title>
        <authorList>
            <person name="Ou Y."/>
            <person name="Kang Q."/>
        </authorList>
    </citation>
    <scope>NUCLEOTIDE SEQUENCE [LARGE SCALE GENOMIC DNA]</scope>
    <source>
        <strain evidence="8 9">KJZ-9</strain>
    </source>
</reference>